<dbReference type="SUPFAM" id="SSF54534">
    <property type="entry name" value="FKBP-like"/>
    <property type="match status" value="2"/>
</dbReference>
<evidence type="ECO:0000256" key="5">
    <source>
        <dbReference type="RuleBase" id="RU003915"/>
    </source>
</evidence>
<keyword evidence="9" id="KW-1185">Reference proteome</keyword>
<dbReference type="Pfam" id="PF00254">
    <property type="entry name" value="FKBP_C"/>
    <property type="match status" value="1"/>
</dbReference>
<evidence type="ECO:0000313" key="8">
    <source>
        <dbReference type="EMBL" id="SKB07792.1"/>
    </source>
</evidence>
<sequence>MRNLKTLPLVLLLAVAPLAACGSGDDDAKDSKKESCTDYASGASSDAVKVSGEFGKTGPKATFTAPLAAKADDLQRTVVDDGDGDDTSKGDQVEAVITVFNGRDGKQALSEQATLTAGDDKTFEAFRAGIECVPTGSRVVTTVSASDVYGAEGYADLGIKGTDSLVIVTDVVDVREEVKAKEWKDDVPEVSLEGDEPKVELPKTDPPKDVLVKVLEEGDGETVKAGDTLTVNYQGSTWEDKGKVFQQTFGKDGQPAQLSTDQVVQGFKAGVVGQKVGSTVLINIPAEYGYGTEASEGNELGGKTLLFVVEIVSIDS</sequence>
<evidence type="ECO:0000256" key="6">
    <source>
        <dbReference type="SAM" id="SignalP"/>
    </source>
</evidence>
<dbReference type="STRING" id="1736691.SAMN06295964_1819"/>
<feature type="chain" id="PRO_5038729040" description="Peptidyl-prolyl cis-trans isomerase" evidence="6">
    <location>
        <begin position="20"/>
        <end position="316"/>
    </location>
</feature>
<evidence type="ECO:0000259" key="7">
    <source>
        <dbReference type="PROSITE" id="PS50059"/>
    </source>
</evidence>
<evidence type="ECO:0000256" key="4">
    <source>
        <dbReference type="PROSITE-ProRule" id="PRU00277"/>
    </source>
</evidence>
<dbReference type="InterPro" id="IPR050689">
    <property type="entry name" value="FKBP-type_PPIase"/>
</dbReference>
<dbReference type="EC" id="5.2.1.8" evidence="5"/>
<dbReference type="Proteomes" id="UP000191040">
    <property type="component" value="Chromosome I"/>
</dbReference>
<feature type="domain" description="PPIase FKBP-type" evidence="7">
    <location>
        <begin position="226"/>
        <end position="315"/>
    </location>
</feature>
<dbReference type="GO" id="GO:0003755">
    <property type="term" value="F:peptidyl-prolyl cis-trans isomerase activity"/>
    <property type="evidence" value="ECO:0007669"/>
    <property type="project" value="UniProtKB-UniRule"/>
</dbReference>
<proteinExistence type="inferred from homology"/>
<dbReference type="OrthoDB" id="25996at2"/>
<dbReference type="InterPro" id="IPR001179">
    <property type="entry name" value="PPIase_FKBP_dom"/>
</dbReference>
<dbReference type="Gene3D" id="3.10.50.40">
    <property type="match status" value="2"/>
</dbReference>
<evidence type="ECO:0000256" key="1">
    <source>
        <dbReference type="ARBA" id="ARBA00000971"/>
    </source>
</evidence>
<dbReference type="EMBL" id="LT796768">
    <property type="protein sequence ID" value="SKB07792.1"/>
    <property type="molecule type" value="Genomic_DNA"/>
</dbReference>
<dbReference type="PANTHER" id="PTHR10516">
    <property type="entry name" value="PEPTIDYL-PROLYL CIS-TRANS ISOMERASE"/>
    <property type="match status" value="1"/>
</dbReference>
<keyword evidence="6" id="KW-0732">Signal</keyword>
<comment type="similarity">
    <text evidence="5">Belongs to the FKBP-type PPIase family.</text>
</comment>
<gene>
    <name evidence="8" type="ORF">SAMN06295964_1819</name>
</gene>
<dbReference type="InterPro" id="IPR046357">
    <property type="entry name" value="PPIase_dom_sf"/>
</dbReference>
<feature type="signal peptide" evidence="6">
    <location>
        <begin position="1"/>
        <end position="19"/>
    </location>
</feature>
<dbReference type="PANTHER" id="PTHR10516:SF443">
    <property type="entry name" value="FK506-BINDING PROTEIN 59-RELATED"/>
    <property type="match status" value="1"/>
</dbReference>
<protein>
    <recommendedName>
        <fullName evidence="5">Peptidyl-prolyl cis-trans isomerase</fullName>
        <ecNumber evidence="5">5.2.1.8</ecNumber>
    </recommendedName>
</protein>
<comment type="catalytic activity">
    <reaction evidence="1 4 5">
        <text>[protein]-peptidylproline (omega=180) = [protein]-peptidylproline (omega=0)</text>
        <dbReference type="Rhea" id="RHEA:16237"/>
        <dbReference type="Rhea" id="RHEA-COMP:10747"/>
        <dbReference type="Rhea" id="RHEA-COMP:10748"/>
        <dbReference type="ChEBI" id="CHEBI:83833"/>
        <dbReference type="ChEBI" id="CHEBI:83834"/>
        <dbReference type="EC" id="5.2.1.8"/>
    </reaction>
</comment>
<evidence type="ECO:0000313" key="9">
    <source>
        <dbReference type="Proteomes" id="UP000191040"/>
    </source>
</evidence>
<keyword evidence="2 4" id="KW-0697">Rotamase</keyword>
<name>A0A1T4Z192_9ACTN</name>
<dbReference type="AlphaFoldDB" id="A0A1T4Z192"/>
<reference evidence="9" key="1">
    <citation type="submission" date="2017-02" db="EMBL/GenBank/DDBJ databases">
        <authorList>
            <person name="Varghese N."/>
            <person name="Submissions S."/>
        </authorList>
    </citation>
    <scope>NUCLEOTIDE SEQUENCE [LARGE SCALE GENOMIC DNA]</scope>
    <source>
        <strain evidence="9">9H-4</strain>
    </source>
</reference>
<dbReference type="PROSITE" id="PS50059">
    <property type="entry name" value="FKBP_PPIASE"/>
    <property type="match status" value="1"/>
</dbReference>
<accession>A0A1T4Z192</accession>
<organism evidence="8 9">
    <name type="scientific">Aeromicrobium choanae</name>
    <dbReference type="NCBI Taxonomy" id="1736691"/>
    <lineage>
        <taxon>Bacteria</taxon>
        <taxon>Bacillati</taxon>
        <taxon>Actinomycetota</taxon>
        <taxon>Actinomycetes</taxon>
        <taxon>Propionibacteriales</taxon>
        <taxon>Nocardioidaceae</taxon>
        <taxon>Aeromicrobium</taxon>
    </lineage>
</organism>
<keyword evidence="3 4" id="KW-0413">Isomerase</keyword>
<evidence type="ECO:0000256" key="3">
    <source>
        <dbReference type="ARBA" id="ARBA00023235"/>
    </source>
</evidence>
<evidence type="ECO:0000256" key="2">
    <source>
        <dbReference type="ARBA" id="ARBA00023110"/>
    </source>
</evidence>
<dbReference type="RefSeq" id="WP_153302952.1">
    <property type="nucleotide sequence ID" value="NZ_LT796768.1"/>
</dbReference>